<accession>A0A5S6Q7G9</accession>
<keyword evidence="4" id="KW-0788">Thiol protease</keyword>
<dbReference type="Pfam" id="PF02902">
    <property type="entry name" value="Peptidase_C48"/>
    <property type="match status" value="1"/>
</dbReference>
<dbReference type="Gene3D" id="3.40.395.10">
    <property type="entry name" value="Adenoviral Proteinase, Chain A"/>
    <property type="match status" value="1"/>
</dbReference>
<dbReference type="AlphaFoldDB" id="A0A5S6Q7G9"/>
<dbReference type="SUPFAM" id="SSF54001">
    <property type="entry name" value="Cysteine proteinases"/>
    <property type="match status" value="1"/>
</dbReference>
<dbReference type="GO" id="GO:0006508">
    <property type="term" value="P:proteolysis"/>
    <property type="evidence" value="ECO:0007669"/>
    <property type="project" value="UniProtKB-KW"/>
</dbReference>
<dbReference type="STRING" id="70415.A0A5S6Q7G9"/>
<evidence type="ECO:0000259" key="5">
    <source>
        <dbReference type="PROSITE" id="PS50600"/>
    </source>
</evidence>
<keyword evidence="3" id="KW-0378">Hydrolase</keyword>
<sequence>MRFLFNCGGDSSDAQMYSCVKWVKQCTILRSSGDPANPSLGSHPMSWRSFVNQRKRRFRRKRTEQNKVRIAFSFKKGPPSSETGCYSRPVTAANGVINSPDSAKERTGRVELGFRCMKSCGKNHNGRRRVIAAMKTVIKCLHRREPVGSVDRQTTAGEMRISEPITARTVNRSVRCRQRLWTCQRAFRCFLKEKEDGALRRGIFKVSAASGNARPPVRSPRECHFIVLNQKQRRVVMRTWSCCQKGENLLITKSTNAKIRGKDLLTLRHHNWLNDEVLNNYMDLIVNRSLAHPELPRVFAFSTFFYVTYLAHSYAGVRWFTESCNLFEHDLIIVPIYKSSHWALVVVDFRGKTVKYYDSLRHDGTVALKTVRAYLSTESKVKRKTNMEFRHWTFGIDEACPIQMNNDDCGVFVLAIAELLSRDKVLSFHQKHIRQFRERIAFEIIQGTLFLKDNRTRKPQTLGGAA</sequence>
<dbReference type="GO" id="GO:0016926">
    <property type="term" value="P:protein desumoylation"/>
    <property type="evidence" value="ECO:0007669"/>
    <property type="project" value="TreeGrafter"/>
</dbReference>
<dbReference type="GO" id="GO:0005634">
    <property type="term" value="C:nucleus"/>
    <property type="evidence" value="ECO:0007669"/>
    <property type="project" value="TreeGrafter"/>
</dbReference>
<proteinExistence type="inferred from homology"/>
<keyword evidence="6" id="KW-1185">Reference proteome</keyword>
<reference evidence="7" key="1">
    <citation type="submission" date="2019-12" db="UniProtKB">
        <authorList>
            <consortium name="WormBaseParasite"/>
        </authorList>
    </citation>
    <scope>IDENTIFICATION</scope>
</reference>
<dbReference type="WBParaSite" id="TMUE_1000003123.1">
    <property type="protein sequence ID" value="TMUE_1000003123.1"/>
    <property type="gene ID" value="WBGene00293535"/>
</dbReference>
<dbReference type="PANTHER" id="PTHR12606:SF10">
    <property type="entry name" value="SENTRIN-SPECIFIC PROTEASE 5"/>
    <property type="match status" value="1"/>
</dbReference>
<dbReference type="Proteomes" id="UP000046395">
    <property type="component" value="Unassembled WGS sequence"/>
</dbReference>
<organism evidence="6 7">
    <name type="scientific">Trichuris muris</name>
    <name type="common">Mouse whipworm</name>
    <dbReference type="NCBI Taxonomy" id="70415"/>
    <lineage>
        <taxon>Eukaryota</taxon>
        <taxon>Metazoa</taxon>
        <taxon>Ecdysozoa</taxon>
        <taxon>Nematoda</taxon>
        <taxon>Enoplea</taxon>
        <taxon>Dorylaimia</taxon>
        <taxon>Trichinellida</taxon>
        <taxon>Trichuridae</taxon>
        <taxon>Trichuris</taxon>
    </lineage>
</organism>
<evidence type="ECO:0000256" key="1">
    <source>
        <dbReference type="ARBA" id="ARBA00005234"/>
    </source>
</evidence>
<evidence type="ECO:0000256" key="2">
    <source>
        <dbReference type="ARBA" id="ARBA00022670"/>
    </source>
</evidence>
<dbReference type="InterPro" id="IPR003653">
    <property type="entry name" value="Peptidase_C48_C"/>
</dbReference>
<dbReference type="GO" id="GO:0016929">
    <property type="term" value="F:deSUMOylase activity"/>
    <property type="evidence" value="ECO:0007669"/>
    <property type="project" value="TreeGrafter"/>
</dbReference>
<dbReference type="PROSITE" id="PS50600">
    <property type="entry name" value="ULP_PROTEASE"/>
    <property type="match status" value="1"/>
</dbReference>
<name>A0A5S6Q7G9_TRIMR</name>
<protein>
    <submittedName>
        <fullName evidence="7">ULP_PROTEASE domain-containing protein</fullName>
    </submittedName>
</protein>
<evidence type="ECO:0000256" key="4">
    <source>
        <dbReference type="ARBA" id="ARBA00022807"/>
    </source>
</evidence>
<keyword evidence="2" id="KW-0645">Protease</keyword>
<evidence type="ECO:0000313" key="7">
    <source>
        <dbReference type="WBParaSite" id="TMUE_1000003123.1"/>
    </source>
</evidence>
<dbReference type="PANTHER" id="PTHR12606">
    <property type="entry name" value="SENTRIN/SUMO-SPECIFIC PROTEASE"/>
    <property type="match status" value="1"/>
</dbReference>
<evidence type="ECO:0000256" key="3">
    <source>
        <dbReference type="ARBA" id="ARBA00022801"/>
    </source>
</evidence>
<feature type="domain" description="Ubiquitin-like protease family profile" evidence="5">
    <location>
        <begin position="257"/>
        <end position="420"/>
    </location>
</feature>
<dbReference type="InterPro" id="IPR038765">
    <property type="entry name" value="Papain-like_cys_pep_sf"/>
</dbReference>
<comment type="similarity">
    <text evidence="1">Belongs to the peptidase C48 family.</text>
</comment>
<evidence type="ECO:0000313" key="6">
    <source>
        <dbReference type="Proteomes" id="UP000046395"/>
    </source>
</evidence>